<comment type="similarity">
    <text evidence="1 4">Belongs to the prolyl-tRNA editing family. YbaK/EbsC subfamily.</text>
</comment>
<keyword evidence="8" id="KW-1185">Reference proteome</keyword>
<dbReference type="Gene3D" id="3.90.960.10">
    <property type="entry name" value="YbaK/aminoacyl-tRNA synthetase-associated domain"/>
    <property type="match status" value="1"/>
</dbReference>
<keyword evidence="2 4" id="KW-0648">Protein biosynthesis</keyword>
<dbReference type="InterPro" id="IPR007214">
    <property type="entry name" value="YbaK/aa-tRNA-synth-assoc-dom"/>
</dbReference>
<dbReference type="NCBIfam" id="TIGR00011">
    <property type="entry name" value="YbaK_EbsC"/>
    <property type="match status" value="1"/>
</dbReference>
<organism evidence="7 8">
    <name type="scientific">Streptomonospora halophila</name>
    <dbReference type="NCBI Taxonomy" id="427369"/>
    <lineage>
        <taxon>Bacteria</taxon>
        <taxon>Bacillati</taxon>
        <taxon>Actinomycetota</taxon>
        <taxon>Actinomycetes</taxon>
        <taxon>Streptosporangiales</taxon>
        <taxon>Nocardiopsidaceae</taxon>
        <taxon>Streptomonospora</taxon>
    </lineage>
</organism>
<accession>A0ABP9GSQ5</accession>
<keyword evidence="3 4" id="KW-0456">Lyase</keyword>
<proteinExistence type="inferred from homology"/>
<evidence type="ECO:0000313" key="8">
    <source>
        <dbReference type="Proteomes" id="UP001499993"/>
    </source>
</evidence>
<dbReference type="EMBL" id="BAABIK010000016">
    <property type="protein sequence ID" value="GAA4945484.1"/>
    <property type="molecule type" value="Genomic_DNA"/>
</dbReference>
<comment type="caution">
    <text evidence="7">The sequence shown here is derived from an EMBL/GenBank/DDBJ whole genome shotgun (WGS) entry which is preliminary data.</text>
</comment>
<evidence type="ECO:0000313" key="7">
    <source>
        <dbReference type="EMBL" id="GAA4945484.1"/>
    </source>
</evidence>
<dbReference type="Pfam" id="PF04073">
    <property type="entry name" value="tRNA_edit"/>
    <property type="match status" value="1"/>
</dbReference>
<feature type="compositionally biased region" description="Low complexity" evidence="5">
    <location>
        <begin position="10"/>
        <end position="21"/>
    </location>
</feature>
<dbReference type="SUPFAM" id="SSF55826">
    <property type="entry name" value="YbaK/ProRS associated domain"/>
    <property type="match status" value="1"/>
</dbReference>
<evidence type="ECO:0000256" key="1">
    <source>
        <dbReference type="ARBA" id="ARBA00009798"/>
    </source>
</evidence>
<dbReference type="EC" id="4.2.-.-" evidence="4"/>
<evidence type="ECO:0000256" key="5">
    <source>
        <dbReference type="SAM" id="MobiDB-lite"/>
    </source>
</evidence>
<dbReference type="Proteomes" id="UP001499993">
    <property type="component" value="Unassembled WGS sequence"/>
</dbReference>
<evidence type="ECO:0000259" key="6">
    <source>
        <dbReference type="Pfam" id="PF04073"/>
    </source>
</evidence>
<dbReference type="PANTHER" id="PTHR30411">
    <property type="entry name" value="CYTOPLASMIC PROTEIN"/>
    <property type="match status" value="1"/>
</dbReference>
<feature type="domain" description="YbaK/aminoacyl-tRNA synthetase-associated" evidence="6">
    <location>
        <begin position="67"/>
        <end position="179"/>
    </location>
</feature>
<name>A0ABP9GSQ5_9ACTN</name>
<dbReference type="InterPro" id="IPR004369">
    <property type="entry name" value="Prolyl-tRNA_editing_YbaK/EbsC"/>
</dbReference>
<dbReference type="PANTHER" id="PTHR30411:SF0">
    <property type="entry name" value="CYS-TRNA(PRO)_CYS-TRNA(CYS) DEACYLASE YBAK"/>
    <property type="match status" value="1"/>
</dbReference>
<evidence type="ECO:0000256" key="4">
    <source>
        <dbReference type="PIRNR" id="PIRNR006181"/>
    </source>
</evidence>
<dbReference type="InterPro" id="IPR036754">
    <property type="entry name" value="YbaK/aa-tRNA-synt-asso_dom_sf"/>
</dbReference>
<protein>
    <recommendedName>
        <fullName evidence="4">Cys-tRNA(Pro)/Cys-tRNA(Cys) deacylase</fullName>
        <ecNumber evidence="4">4.2.-.-</ecNumber>
    </recommendedName>
</protein>
<sequence length="191" mass="19155">MCRAGRHAPEAAPTRAAAGTAAHDRAEAAVGAKQTPATAAARRAGIDYRLHPYVAAGGDGPGSAYGQDAARALGVSPDRVFKTLVAEVDGRLTVGVVPVSGGLDLKALAAAAGGKRATMAQAADAERATGYVVGGISPLGQRRRLRTVVDSSAADHGTVFVSAGRRGLQMELAPADLVRTAEATSAPIAAH</sequence>
<evidence type="ECO:0000256" key="2">
    <source>
        <dbReference type="ARBA" id="ARBA00022917"/>
    </source>
</evidence>
<evidence type="ECO:0000256" key="3">
    <source>
        <dbReference type="ARBA" id="ARBA00023239"/>
    </source>
</evidence>
<reference evidence="8" key="1">
    <citation type="journal article" date="2019" name="Int. J. Syst. Evol. Microbiol.">
        <title>The Global Catalogue of Microorganisms (GCM) 10K type strain sequencing project: providing services to taxonomists for standard genome sequencing and annotation.</title>
        <authorList>
            <consortium name="The Broad Institute Genomics Platform"/>
            <consortium name="The Broad Institute Genome Sequencing Center for Infectious Disease"/>
            <person name="Wu L."/>
            <person name="Ma J."/>
        </authorList>
    </citation>
    <scope>NUCLEOTIDE SEQUENCE [LARGE SCALE GENOMIC DNA]</scope>
    <source>
        <strain evidence="8">JCM 18123</strain>
    </source>
</reference>
<feature type="region of interest" description="Disordered" evidence="5">
    <location>
        <begin position="1"/>
        <end position="36"/>
    </location>
</feature>
<gene>
    <name evidence="7" type="primary">ybaK</name>
    <name evidence="7" type="ORF">GCM10023224_30970</name>
</gene>
<dbReference type="CDD" id="cd00002">
    <property type="entry name" value="YbaK_deacylase"/>
    <property type="match status" value="1"/>
</dbReference>
<dbReference type="PIRSF" id="PIRSF006181">
    <property type="entry name" value="EbsC_YbaK"/>
    <property type="match status" value="1"/>
</dbReference>